<accession>A0A0M2HCF3</accession>
<feature type="domain" description="DUF4190" evidence="2">
    <location>
        <begin position="90"/>
        <end position="151"/>
    </location>
</feature>
<evidence type="ECO:0000313" key="4">
    <source>
        <dbReference type="Proteomes" id="UP000034098"/>
    </source>
</evidence>
<gene>
    <name evidence="3" type="ORF">RS82_01940</name>
</gene>
<sequence length="174" mass="17550">MWPVITPTTEPMNGRMTKAEIDAMSDTIASVFVFAGAYPPPAQGGAYPPPAYGSPAGSAPTYGAPAYGSAPAYGAAPGYGYGAPAKTNTLAIVSLIASISAFVILPFIGSVVGVITGHMSLNQLKTSGEQGRGMALAGTIVGWVGLGLAILGTIAAILFFSFLAGMYGQYGTYS</sequence>
<keyword evidence="1" id="KW-0812">Transmembrane</keyword>
<reference evidence="3 4" key="1">
    <citation type="submission" date="2015-02" db="EMBL/GenBank/DDBJ databases">
        <title>Draft genome sequences of ten Microbacterium spp. with emphasis on heavy metal contaminated environments.</title>
        <authorList>
            <person name="Corretto E."/>
        </authorList>
    </citation>
    <scope>NUCLEOTIDE SEQUENCE [LARGE SCALE GENOMIC DNA]</scope>
    <source>
        <strain evidence="3 4">DSM 8608</strain>
    </source>
</reference>
<name>A0A0M2HCF3_MICTR</name>
<keyword evidence="1" id="KW-1133">Transmembrane helix</keyword>
<evidence type="ECO:0000259" key="2">
    <source>
        <dbReference type="Pfam" id="PF13828"/>
    </source>
</evidence>
<keyword evidence="4" id="KW-1185">Reference proteome</keyword>
<evidence type="ECO:0000256" key="1">
    <source>
        <dbReference type="SAM" id="Phobius"/>
    </source>
</evidence>
<dbReference type="Pfam" id="PF13828">
    <property type="entry name" value="DUF4190"/>
    <property type="match status" value="1"/>
</dbReference>
<dbReference type="Proteomes" id="UP000034098">
    <property type="component" value="Unassembled WGS sequence"/>
</dbReference>
<protein>
    <recommendedName>
        <fullName evidence="2">DUF4190 domain-containing protein</fullName>
    </recommendedName>
</protein>
<feature type="transmembrane region" description="Helical" evidence="1">
    <location>
        <begin position="136"/>
        <end position="164"/>
    </location>
</feature>
<dbReference type="AlphaFoldDB" id="A0A0M2HCF3"/>
<feature type="transmembrane region" description="Helical" evidence="1">
    <location>
        <begin position="90"/>
        <end position="115"/>
    </location>
</feature>
<comment type="caution">
    <text evidence="3">The sequence shown here is derived from an EMBL/GenBank/DDBJ whole genome shotgun (WGS) entry which is preliminary data.</text>
</comment>
<dbReference type="PATRIC" id="fig|69370.6.peg.1972"/>
<keyword evidence="1" id="KW-0472">Membrane</keyword>
<evidence type="ECO:0000313" key="3">
    <source>
        <dbReference type="EMBL" id="KJL42384.1"/>
    </source>
</evidence>
<proteinExistence type="predicted"/>
<dbReference type="InterPro" id="IPR025241">
    <property type="entry name" value="DUF4190"/>
</dbReference>
<dbReference type="EMBL" id="JYJA01000034">
    <property type="protein sequence ID" value="KJL42384.1"/>
    <property type="molecule type" value="Genomic_DNA"/>
</dbReference>
<organism evidence="3 4">
    <name type="scientific">Microbacterium trichothecenolyticum</name>
    <name type="common">Aureobacterium trichothecenolyticum</name>
    <dbReference type="NCBI Taxonomy" id="69370"/>
    <lineage>
        <taxon>Bacteria</taxon>
        <taxon>Bacillati</taxon>
        <taxon>Actinomycetota</taxon>
        <taxon>Actinomycetes</taxon>
        <taxon>Micrococcales</taxon>
        <taxon>Microbacteriaceae</taxon>
        <taxon>Microbacterium</taxon>
    </lineage>
</organism>